<gene>
    <name evidence="6" type="ORF">XM47_15590</name>
</gene>
<keyword evidence="4" id="KW-0574">Periplasm</keyword>
<name>A0A0J8GN24_9ALTE</name>
<dbReference type="AlphaFoldDB" id="A0A0J8GN24"/>
<dbReference type="STRING" id="1513271.XM47_15590"/>
<evidence type="ECO:0008006" key="8">
    <source>
        <dbReference type="Google" id="ProtNLM"/>
    </source>
</evidence>
<evidence type="ECO:0000313" key="6">
    <source>
        <dbReference type="EMBL" id="KMT64190.1"/>
    </source>
</evidence>
<dbReference type="SUPFAM" id="SSF53850">
    <property type="entry name" value="Periplasmic binding protein-like II"/>
    <property type="match status" value="1"/>
</dbReference>
<dbReference type="InterPro" id="IPR006059">
    <property type="entry name" value="SBP"/>
</dbReference>
<keyword evidence="7" id="KW-1185">Reference proteome</keyword>
<dbReference type="CDD" id="cd13590">
    <property type="entry name" value="PBP2_PotD_PotF_like"/>
    <property type="match status" value="1"/>
</dbReference>
<accession>A0A0J8GN24</accession>
<sequence length="348" mass="39674">MRFSCCILLLLSFSSIGAAKSLVLLNWPNYISDKVLQDFETQTGIKVTVIHYESDETKDSLLNATNGKGYDLLVSSQFRLAGYASRDWLEPLEQSKISNFIHVDDKWKTEAVNSQYCSPYFWGTIGILYRKDLTTPPTSWKSFFSEDKPELINKIQLLSDSRDVLSMALLAQNSPPNTKPEVSINNAANLIYDRLKYINGFSSLNLEPNSNILTGEIYMAMSYNGDALYLQQYSDNLDFVIPSEGTTLWLDCVSILKQSKMKQEAYQFLDYLQRPEVATHLALTYKFATTNKTALSLLPQTEINNKTIYPNKELIKRSSLNKPLSAKSERLYHTIYNQLLYAHKGLKQ</sequence>
<evidence type="ECO:0000256" key="4">
    <source>
        <dbReference type="ARBA" id="ARBA00022764"/>
    </source>
</evidence>
<protein>
    <recommendedName>
        <fullName evidence="8">Putrescine-binding periplasmic protein</fullName>
    </recommendedName>
</protein>
<feature type="signal peptide" evidence="5">
    <location>
        <begin position="1"/>
        <end position="18"/>
    </location>
</feature>
<organism evidence="6 7">
    <name type="scientific">Catenovulum maritimum</name>
    <dbReference type="NCBI Taxonomy" id="1513271"/>
    <lineage>
        <taxon>Bacteria</taxon>
        <taxon>Pseudomonadati</taxon>
        <taxon>Pseudomonadota</taxon>
        <taxon>Gammaproteobacteria</taxon>
        <taxon>Alteromonadales</taxon>
        <taxon>Alteromonadaceae</taxon>
        <taxon>Catenovulum</taxon>
    </lineage>
</organism>
<reference evidence="6 7" key="1">
    <citation type="submission" date="2015-04" db="EMBL/GenBank/DDBJ databases">
        <title>Draft Genome Sequence of the Novel Agar-Digesting Marine Bacterium Q1.</title>
        <authorList>
            <person name="Li Y."/>
            <person name="Li D."/>
            <person name="Chen G."/>
            <person name="Du Z."/>
        </authorList>
    </citation>
    <scope>NUCLEOTIDE SEQUENCE [LARGE SCALE GENOMIC DNA]</scope>
    <source>
        <strain evidence="6 7">Q1</strain>
    </source>
</reference>
<evidence type="ECO:0000256" key="5">
    <source>
        <dbReference type="SAM" id="SignalP"/>
    </source>
</evidence>
<keyword evidence="3 5" id="KW-0732">Signal</keyword>
<proteinExistence type="predicted"/>
<dbReference type="InterPro" id="IPR001188">
    <property type="entry name" value="Sperm_putr-bd"/>
</dbReference>
<dbReference type="PANTHER" id="PTHR30222">
    <property type="entry name" value="SPERMIDINE/PUTRESCINE-BINDING PERIPLASMIC PROTEIN"/>
    <property type="match status" value="1"/>
</dbReference>
<dbReference type="OrthoDB" id="9769319at2"/>
<dbReference type="Pfam" id="PF13416">
    <property type="entry name" value="SBP_bac_8"/>
    <property type="match status" value="1"/>
</dbReference>
<dbReference type="GO" id="GO:0042597">
    <property type="term" value="C:periplasmic space"/>
    <property type="evidence" value="ECO:0007669"/>
    <property type="project" value="UniProtKB-SubCell"/>
</dbReference>
<comment type="caution">
    <text evidence="6">The sequence shown here is derived from an EMBL/GenBank/DDBJ whole genome shotgun (WGS) entry which is preliminary data.</text>
</comment>
<dbReference type="Gene3D" id="3.40.190.10">
    <property type="entry name" value="Periplasmic binding protein-like II"/>
    <property type="match status" value="2"/>
</dbReference>
<dbReference type="RefSeq" id="WP_048694559.1">
    <property type="nucleotide sequence ID" value="NZ_KQ130501.1"/>
</dbReference>
<dbReference type="GO" id="GO:0015846">
    <property type="term" value="P:polyamine transport"/>
    <property type="evidence" value="ECO:0007669"/>
    <property type="project" value="InterPro"/>
</dbReference>
<evidence type="ECO:0000256" key="2">
    <source>
        <dbReference type="ARBA" id="ARBA00022448"/>
    </source>
</evidence>
<evidence type="ECO:0000256" key="1">
    <source>
        <dbReference type="ARBA" id="ARBA00004418"/>
    </source>
</evidence>
<dbReference type="PRINTS" id="PR00909">
    <property type="entry name" value="SPERMDNBNDNG"/>
</dbReference>
<comment type="subcellular location">
    <subcellularLocation>
        <location evidence="1">Periplasm</location>
    </subcellularLocation>
</comment>
<feature type="chain" id="PRO_5005298405" description="Putrescine-binding periplasmic protein" evidence="5">
    <location>
        <begin position="19"/>
        <end position="348"/>
    </location>
</feature>
<dbReference type="Proteomes" id="UP000037600">
    <property type="component" value="Unassembled WGS sequence"/>
</dbReference>
<dbReference type="EMBL" id="LAZL01000029">
    <property type="protein sequence ID" value="KMT64190.1"/>
    <property type="molecule type" value="Genomic_DNA"/>
</dbReference>
<keyword evidence="2" id="KW-0813">Transport</keyword>
<dbReference type="PANTHER" id="PTHR30222:SF17">
    <property type="entry name" value="SPERMIDINE_PUTRESCINE-BINDING PERIPLASMIC PROTEIN"/>
    <property type="match status" value="1"/>
</dbReference>
<dbReference type="GO" id="GO:0019808">
    <property type="term" value="F:polyamine binding"/>
    <property type="evidence" value="ECO:0007669"/>
    <property type="project" value="InterPro"/>
</dbReference>
<evidence type="ECO:0000256" key="3">
    <source>
        <dbReference type="ARBA" id="ARBA00022729"/>
    </source>
</evidence>
<evidence type="ECO:0000313" key="7">
    <source>
        <dbReference type="Proteomes" id="UP000037600"/>
    </source>
</evidence>